<dbReference type="EMBL" id="JBHSFN010000010">
    <property type="protein sequence ID" value="MFC4588060.1"/>
    <property type="molecule type" value="Genomic_DNA"/>
</dbReference>
<dbReference type="Proteomes" id="UP001595891">
    <property type="component" value="Unassembled WGS sequence"/>
</dbReference>
<protein>
    <submittedName>
        <fullName evidence="6">Class I SAM-dependent methyltransferase</fullName>
    </submittedName>
</protein>
<comment type="caution">
    <text evidence="6">The sequence shown here is derived from an EMBL/GenBank/DDBJ whole genome shotgun (WGS) entry which is preliminary data.</text>
</comment>
<evidence type="ECO:0000313" key="7">
    <source>
        <dbReference type="Proteomes" id="UP001595891"/>
    </source>
</evidence>
<comment type="similarity">
    <text evidence="1">Belongs to the methyltransferase superfamily.</text>
</comment>
<dbReference type="SUPFAM" id="SSF53335">
    <property type="entry name" value="S-adenosyl-L-methionine-dependent methyltransferases"/>
    <property type="match status" value="1"/>
</dbReference>
<dbReference type="GO" id="GO:0032259">
    <property type="term" value="P:methylation"/>
    <property type="evidence" value="ECO:0007669"/>
    <property type="project" value="UniProtKB-KW"/>
</dbReference>
<dbReference type="Gene3D" id="3.40.50.150">
    <property type="entry name" value="Vaccinia Virus protein VP39"/>
    <property type="match status" value="1"/>
</dbReference>
<feature type="domain" description="Methyltransferase type 11" evidence="5">
    <location>
        <begin position="58"/>
        <end position="145"/>
    </location>
</feature>
<dbReference type="PANTHER" id="PTHR44942">
    <property type="entry name" value="METHYLTRANSF_11 DOMAIN-CONTAINING PROTEIN"/>
    <property type="match status" value="1"/>
</dbReference>
<dbReference type="InterPro" id="IPR051052">
    <property type="entry name" value="Diverse_substrate_MTase"/>
</dbReference>
<dbReference type="Pfam" id="PF08241">
    <property type="entry name" value="Methyltransf_11"/>
    <property type="match status" value="1"/>
</dbReference>
<keyword evidence="3" id="KW-0808">Transferase</keyword>
<dbReference type="PANTHER" id="PTHR44942:SF4">
    <property type="entry name" value="METHYLTRANSFERASE TYPE 11 DOMAIN-CONTAINING PROTEIN"/>
    <property type="match status" value="1"/>
</dbReference>
<keyword evidence="2 6" id="KW-0489">Methyltransferase</keyword>
<evidence type="ECO:0000259" key="5">
    <source>
        <dbReference type="Pfam" id="PF08241"/>
    </source>
</evidence>
<keyword evidence="7" id="KW-1185">Reference proteome</keyword>
<dbReference type="RefSeq" id="WP_262840825.1">
    <property type="nucleotide sequence ID" value="NZ_JANZYP010000002.1"/>
</dbReference>
<gene>
    <name evidence="6" type="ORF">ACFO8L_18355</name>
</gene>
<reference evidence="7" key="1">
    <citation type="journal article" date="2019" name="Int. J. Syst. Evol. Microbiol.">
        <title>The Global Catalogue of Microorganisms (GCM) 10K type strain sequencing project: providing services to taxonomists for standard genome sequencing and annotation.</title>
        <authorList>
            <consortium name="The Broad Institute Genomics Platform"/>
            <consortium name="The Broad Institute Genome Sequencing Center for Infectious Disease"/>
            <person name="Wu L."/>
            <person name="Ma J."/>
        </authorList>
    </citation>
    <scope>NUCLEOTIDE SEQUENCE [LARGE SCALE GENOMIC DNA]</scope>
    <source>
        <strain evidence="7">CCUG 49560</strain>
    </source>
</reference>
<evidence type="ECO:0000313" key="6">
    <source>
        <dbReference type="EMBL" id="MFC4588060.1"/>
    </source>
</evidence>
<evidence type="ECO:0000256" key="4">
    <source>
        <dbReference type="SAM" id="MobiDB-lite"/>
    </source>
</evidence>
<feature type="region of interest" description="Disordered" evidence="4">
    <location>
        <begin position="1"/>
        <end position="34"/>
    </location>
</feature>
<dbReference type="InterPro" id="IPR013216">
    <property type="entry name" value="Methyltransf_11"/>
</dbReference>
<dbReference type="InterPro" id="IPR029063">
    <property type="entry name" value="SAM-dependent_MTases_sf"/>
</dbReference>
<name>A0ABV9EET4_9ACTN</name>
<accession>A0ABV9EET4</accession>
<dbReference type="CDD" id="cd02440">
    <property type="entry name" value="AdoMet_MTases"/>
    <property type="match status" value="1"/>
</dbReference>
<proteinExistence type="inferred from homology"/>
<evidence type="ECO:0000256" key="1">
    <source>
        <dbReference type="ARBA" id="ARBA00008361"/>
    </source>
</evidence>
<sequence length="274" mass="28941">MPTIPPGQAPLPQNVPHQARQMAESFGSDPGRYDRARPGYPDAMVDWIVASGPGPAVVDVGIGTGIAARLFQAAGCTVLGVEVDARMAEWARRDGLDVEVAAFEAWDPAGRVFDTVVSGQAWHWVDPVAGAAKAAEALRPGGRLAVFWNVMQAPPDVAAAFSEVYERILPGSLASRAWAPGVDPYSALCDKAADGMREAGAFGDPERRRFAWERPYTRDEWLDQLPTSGAYALFSPDQQEAVLAGAGAAIDALGGRFTMGYTAVVVAATRTGAA</sequence>
<dbReference type="GO" id="GO:0008168">
    <property type="term" value="F:methyltransferase activity"/>
    <property type="evidence" value="ECO:0007669"/>
    <property type="project" value="UniProtKB-KW"/>
</dbReference>
<evidence type="ECO:0000256" key="2">
    <source>
        <dbReference type="ARBA" id="ARBA00022603"/>
    </source>
</evidence>
<evidence type="ECO:0000256" key="3">
    <source>
        <dbReference type="ARBA" id="ARBA00022679"/>
    </source>
</evidence>
<organism evidence="6 7">
    <name type="scientific">Sphaerisporangium corydalis</name>
    <dbReference type="NCBI Taxonomy" id="1441875"/>
    <lineage>
        <taxon>Bacteria</taxon>
        <taxon>Bacillati</taxon>
        <taxon>Actinomycetota</taxon>
        <taxon>Actinomycetes</taxon>
        <taxon>Streptosporangiales</taxon>
        <taxon>Streptosporangiaceae</taxon>
        <taxon>Sphaerisporangium</taxon>
    </lineage>
</organism>